<dbReference type="PANTHER" id="PTHR38040:SF1">
    <property type="entry name" value="UBIQUINONE BIOSYNTHESIS ACCESSORY FACTOR UBIK"/>
    <property type="match status" value="1"/>
</dbReference>
<dbReference type="PANTHER" id="PTHR38040">
    <property type="entry name" value="UBIQUINONE BIOSYNTHESIS ACCESSORY FACTOR UBIK"/>
    <property type="match status" value="1"/>
</dbReference>
<dbReference type="UniPathway" id="UPA00232"/>
<dbReference type="GO" id="GO:0006744">
    <property type="term" value="P:ubiquinone biosynthetic process"/>
    <property type="evidence" value="ECO:0007669"/>
    <property type="project" value="UniProtKB-UniRule"/>
</dbReference>
<keyword evidence="1" id="KW-0831">Ubiquinone biosynthesis</keyword>
<comment type="pathway">
    <text evidence="1">Cofactor biosynthesis; ubiquinone biosynthesis.</text>
</comment>
<dbReference type="AlphaFoldDB" id="A0A8B6X4V4"/>
<gene>
    <name evidence="1" type="primary">ubiK</name>
</gene>
<proteinExistence type="inferred from homology"/>
<organism evidence="2 3">
    <name type="scientific">Derxia gummosa DSM 723</name>
    <dbReference type="NCBI Taxonomy" id="1121388"/>
    <lineage>
        <taxon>Bacteria</taxon>
        <taxon>Pseudomonadati</taxon>
        <taxon>Pseudomonadota</taxon>
        <taxon>Betaproteobacteria</taxon>
        <taxon>Burkholderiales</taxon>
        <taxon>Alcaligenaceae</taxon>
        <taxon>Derxia</taxon>
    </lineage>
</organism>
<dbReference type="GO" id="GO:0005737">
    <property type="term" value="C:cytoplasm"/>
    <property type="evidence" value="ECO:0007669"/>
    <property type="project" value="UniProtKB-SubCell"/>
</dbReference>
<dbReference type="OrthoDB" id="5297354at2"/>
<comment type="function">
    <text evidence="1">Required for efficient ubiquinone (coenzyme Q) biosynthesis. UbiK is probably an accessory factor of Ubi enzymes and facilitates ubiquinone biosynthesis by acting as an assembly factor, a targeting factor, or both.</text>
</comment>
<reference evidence="3" key="3">
    <citation type="submission" date="2025-08" db="UniProtKB">
        <authorList>
            <consortium name="RefSeq"/>
        </authorList>
    </citation>
    <scope>IDENTIFICATION</scope>
</reference>
<keyword evidence="2" id="KW-1185">Reference proteome</keyword>
<comment type="similarity">
    <text evidence="1">Belongs to the UbiK family.</text>
</comment>
<evidence type="ECO:0000256" key="1">
    <source>
        <dbReference type="HAMAP-Rule" id="MF_02216"/>
    </source>
</evidence>
<dbReference type="Pfam" id="PF04380">
    <property type="entry name" value="BMFP"/>
    <property type="match status" value="1"/>
</dbReference>
<sequence length="82" mass="9088">MSKPAFLDDFQQKLADFMRNSPVADVDRNLRATLTQGLAKLDVVTREEFEVQAEILARTRAKVAELEARIASLEAGRDTPAA</sequence>
<comment type="subcellular location">
    <subcellularLocation>
        <location evidence="1">Cytoplasm</location>
    </subcellularLocation>
</comment>
<evidence type="ECO:0000313" key="2">
    <source>
        <dbReference type="Proteomes" id="UP000675920"/>
    </source>
</evidence>
<dbReference type="HAMAP" id="MF_02216">
    <property type="entry name" value="UbiK"/>
    <property type="match status" value="1"/>
</dbReference>
<dbReference type="RefSeq" id="WP_028311881.1">
    <property type="nucleotide sequence ID" value="NZ_AXWS01000014.1"/>
</dbReference>
<reference evidence="3" key="1">
    <citation type="journal article" date="2017" name="J. Biol. Chem.">
        <title>The UbiK protein is an accessory factor necessary for bacterial ubiquinone (UQ) biosynthesis and forms a complex with the UQ biogenesis factor UbiJ.</title>
        <authorList>
            <person name="Loiseau L."/>
            <person name="Fyfe C."/>
            <person name="Aussel L."/>
            <person name="Hajj Chehade M."/>
            <person name="Hernandez S.B."/>
            <person name="Faivre B."/>
            <person name="Hamdane D."/>
            <person name="Mellot-Draznieks C."/>
            <person name="Rascalou B."/>
            <person name="Pelosi L."/>
            <person name="Velours C."/>
            <person name="Cornu D."/>
            <person name="Lombard M."/>
            <person name="Casadesus J."/>
            <person name="Pierrel F."/>
            <person name="Fontecave M."/>
            <person name="Barras F."/>
        </authorList>
    </citation>
    <scope>NUCLEOTIDE SEQUENCE</scope>
</reference>
<name>A0A8B6X4V4_9BURK</name>
<reference evidence="3" key="2">
    <citation type="journal article" date="2019" name="Cell Chem. Biol.">
        <title>A soluble metabolon synthesizes the isoprenoid lipid ubiquinone.</title>
        <authorList>
            <person name="Hajj Chehade M."/>
            <person name="Pelosi L."/>
            <person name="Fyfe C.D."/>
            <person name="Loiseau L."/>
            <person name="Rascalou B."/>
            <person name="Brugiere S."/>
            <person name="Kazemzadeh K."/>
            <person name="Vo C.D."/>
            <person name="Ciccone L."/>
            <person name="Aussel L."/>
            <person name="Coute Y."/>
            <person name="Fontecave M."/>
            <person name="Barras F."/>
            <person name="Lombard M."/>
            <person name="Pierrel F."/>
        </authorList>
    </citation>
    <scope>NUCLEOTIDE SEQUENCE</scope>
</reference>
<evidence type="ECO:0000313" key="3">
    <source>
        <dbReference type="RefSeq" id="WP_028311881.1"/>
    </source>
</evidence>
<dbReference type="Proteomes" id="UP000675920">
    <property type="component" value="Unplaced"/>
</dbReference>
<protein>
    <recommendedName>
        <fullName evidence="1">Ubiquinone biosynthesis accessory factor UbiK</fullName>
    </recommendedName>
</protein>
<accession>A0A8B6X4V4</accession>
<dbReference type="InterPro" id="IPR007475">
    <property type="entry name" value="UbiK"/>
</dbReference>
<keyword evidence="1" id="KW-0963">Cytoplasm</keyword>